<evidence type="ECO:0000313" key="2">
    <source>
        <dbReference type="Proteomes" id="UP000184191"/>
    </source>
</evidence>
<dbReference type="OrthoDB" id="9767239at2"/>
<gene>
    <name evidence="1" type="ORF">SAMN05444414_1027</name>
</gene>
<dbReference type="Proteomes" id="UP000184191">
    <property type="component" value="Unassembled WGS sequence"/>
</dbReference>
<organism evidence="1 2">
    <name type="scientific">Roseovarius marisflavi</name>
    <dbReference type="NCBI Taxonomy" id="1054996"/>
    <lineage>
        <taxon>Bacteria</taxon>
        <taxon>Pseudomonadati</taxon>
        <taxon>Pseudomonadota</taxon>
        <taxon>Alphaproteobacteria</taxon>
        <taxon>Rhodobacterales</taxon>
        <taxon>Roseobacteraceae</taxon>
        <taxon>Roseovarius</taxon>
    </lineage>
</organism>
<accession>A0A1M6VYL7</accession>
<dbReference type="SUPFAM" id="SSF53474">
    <property type="entry name" value="alpha/beta-Hydrolases"/>
    <property type="match status" value="1"/>
</dbReference>
<dbReference type="Gene3D" id="3.40.50.1820">
    <property type="entry name" value="alpha/beta hydrolase"/>
    <property type="match status" value="2"/>
</dbReference>
<proteinExistence type="predicted"/>
<protein>
    <submittedName>
        <fullName evidence="1">Esterase PHB depolymerase</fullName>
    </submittedName>
</protein>
<evidence type="ECO:0000313" key="1">
    <source>
        <dbReference type="EMBL" id="SHK86581.1"/>
    </source>
</evidence>
<sequence length="333" mass="35799">MVALGCVLWPGASLADPLPLLNLDPAATTVSGLSSGAFMAVQLQVAFSSAISGVGIVAGGPFNCADKSVWRALYVCMNPFWDGPDPAEAIASMRTLAEQGKIDPLDDIDPDRIYLFHGKSDHTVARATMDALKETYLSLGIPEMAINYTVSVDAGHGFVTEQALTACAKTQPDFLIDCDIDQAGDILNWLYGELSQPIAPRDLGLLTFDQSLYTEDVAGMDSKAFVYVPVACTEGEVCRLHIALHGCNQGRETMGEDYARLTGYNGWAEANNIVVLYPQAVKTPSPWYNWFAGNPKGCWDWWGYSASDYLSRTAPQPAAISRMAGALGVALGR</sequence>
<reference evidence="2" key="1">
    <citation type="submission" date="2016-11" db="EMBL/GenBank/DDBJ databases">
        <authorList>
            <person name="Varghese N."/>
            <person name="Submissions S."/>
        </authorList>
    </citation>
    <scope>NUCLEOTIDE SEQUENCE [LARGE SCALE GENOMIC DNA]</scope>
    <source>
        <strain evidence="2">DSM 29327</strain>
    </source>
</reference>
<dbReference type="EMBL" id="FRBN01000002">
    <property type="protein sequence ID" value="SHK86581.1"/>
    <property type="molecule type" value="Genomic_DNA"/>
</dbReference>
<name>A0A1M6VYL7_9RHOB</name>
<dbReference type="AlphaFoldDB" id="A0A1M6VYL7"/>
<dbReference type="STRING" id="1054996.SAMN05444414_1027"/>
<dbReference type="InterPro" id="IPR029058">
    <property type="entry name" value="AB_hydrolase_fold"/>
</dbReference>
<dbReference type="PANTHER" id="PTHR42972:SF8">
    <property type="entry name" value="POLYHYDROXYBUTYRATE DEPOLYMERASE"/>
    <property type="match status" value="1"/>
</dbReference>
<dbReference type="PANTHER" id="PTHR42972">
    <property type="entry name" value="TOL-PAL SYSTEM PROTEIN TOLB"/>
    <property type="match status" value="1"/>
</dbReference>
<keyword evidence="2" id="KW-1185">Reference proteome</keyword>